<evidence type="ECO:0000256" key="1">
    <source>
        <dbReference type="SAM" id="MobiDB-lite"/>
    </source>
</evidence>
<accession>A0A853BUG9</accession>
<comment type="caution">
    <text evidence="3">The sequence shown here is derived from an EMBL/GenBank/DDBJ whole genome shotgun (WGS) entry which is preliminary data.</text>
</comment>
<dbReference type="RefSeq" id="WP_308118700.1">
    <property type="nucleotide sequence ID" value="NZ_JACCFO010000001.1"/>
</dbReference>
<gene>
    <name evidence="3" type="ORF">HNR12_004901</name>
</gene>
<keyword evidence="2" id="KW-0472">Membrane</keyword>
<keyword evidence="2" id="KW-1133">Transmembrane helix</keyword>
<keyword evidence="4" id="KW-1185">Reference proteome</keyword>
<evidence type="ECO:0000313" key="3">
    <source>
        <dbReference type="EMBL" id="NYI98624.1"/>
    </source>
</evidence>
<proteinExistence type="predicted"/>
<keyword evidence="2" id="KW-0812">Transmembrane</keyword>
<feature type="transmembrane region" description="Helical" evidence="2">
    <location>
        <begin position="27"/>
        <end position="46"/>
    </location>
</feature>
<organism evidence="3 4">
    <name type="scientific">Streptomonospora nanhaiensis</name>
    <dbReference type="NCBI Taxonomy" id="1323731"/>
    <lineage>
        <taxon>Bacteria</taxon>
        <taxon>Bacillati</taxon>
        <taxon>Actinomycetota</taxon>
        <taxon>Actinomycetes</taxon>
        <taxon>Streptosporangiales</taxon>
        <taxon>Nocardiopsidaceae</taxon>
        <taxon>Streptomonospora</taxon>
    </lineage>
</organism>
<feature type="region of interest" description="Disordered" evidence="1">
    <location>
        <begin position="1"/>
        <end position="22"/>
    </location>
</feature>
<dbReference type="AlphaFoldDB" id="A0A853BUG9"/>
<sequence length="153" mass="15174">MTAPGPAPRTAPAAAPAGRGRGDSGQATAFVVVLATSFVLCLGLVFDGGGLLRAHSGAHLMAQEAARVGVQQIDWAAYRSGAEEVGLDPVEASRAAQAFLADAGATGTVTVDGDTVTVTCSVDYGFVLLPIGSTTVEATASARPYTSPAASAP</sequence>
<evidence type="ECO:0000313" key="4">
    <source>
        <dbReference type="Proteomes" id="UP000575985"/>
    </source>
</evidence>
<protein>
    <submittedName>
        <fullName evidence="3">Uncharacterized protein</fullName>
    </submittedName>
</protein>
<name>A0A853BUG9_9ACTN</name>
<evidence type="ECO:0000256" key="2">
    <source>
        <dbReference type="SAM" id="Phobius"/>
    </source>
</evidence>
<dbReference type="Proteomes" id="UP000575985">
    <property type="component" value="Unassembled WGS sequence"/>
</dbReference>
<dbReference type="EMBL" id="JACCFO010000001">
    <property type="protein sequence ID" value="NYI98624.1"/>
    <property type="molecule type" value="Genomic_DNA"/>
</dbReference>
<reference evidence="3 4" key="1">
    <citation type="submission" date="2020-07" db="EMBL/GenBank/DDBJ databases">
        <title>Sequencing the genomes of 1000 actinobacteria strains.</title>
        <authorList>
            <person name="Klenk H.-P."/>
        </authorList>
    </citation>
    <scope>NUCLEOTIDE SEQUENCE [LARGE SCALE GENOMIC DNA]</scope>
    <source>
        <strain evidence="3 4">DSM 45927</strain>
    </source>
</reference>